<dbReference type="Proteomes" id="UP000502136">
    <property type="component" value="Chromosome"/>
</dbReference>
<dbReference type="AlphaFoldDB" id="A0A6H2GZE5"/>
<evidence type="ECO:0000313" key="2">
    <source>
        <dbReference type="Proteomes" id="UP000502136"/>
    </source>
</evidence>
<protein>
    <submittedName>
        <fullName evidence="1">Uncharacterized protein</fullName>
    </submittedName>
</protein>
<dbReference type="EMBL" id="CP051428">
    <property type="protein sequence ID" value="QJC52488.1"/>
    <property type="molecule type" value="Genomic_DNA"/>
</dbReference>
<organism evidence="1 2">
    <name type="scientific">Paenibacillus albicereus</name>
    <dbReference type="NCBI Taxonomy" id="2726185"/>
    <lineage>
        <taxon>Bacteria</taxon>
        <taxon>Bacillati</taxon>
        <taxon>Bacillota</taxon>
        <taxon>Bacilli</taxon>
        <taxon>Bacillales</taxon>
        <taxon>Paenibacillaceae</taxon>
        <taxon>Paenibacillus</taxon>
    </lineage>
</organism>
<reference evidence="1 2" key="1">
    <citation type="submission" date="2020-04" db="EMBL/GenBank/DDBJ databases">
        <title>Novel Paenibacillus strain UniB2 isolated from commercial digestive syrup.</title>
        <authorList>
            <person name="Thorat V."/>
            <person name="Kirdat K."/>
            <person name="Tiwarekar B."/>
            <person name="Yadav A."/>
        </authorList>
    </citation>
    <scope>NUCLEOTIDE SEQUENCE [LARGE SCALE GENOMIC DNA]</scope>
    <source>
        <strain evidence="1 2">UniB2</strain>
    </source>
</reference>
<proteinExistence type="predicted"/>
<sequence>MKRYGYSIGLAALSALVLIGYAAAVAADRKPPYRLATESGDAAVMDGFVLEGLGARLTADGGRERTGSRFLSMPFHDLMDPDHYFSERNELIVAHRSFMKGHQNDDSYYRDDETVIGADVDENRSMIDVRLLDRASGGVRTFELPLQLPAGTQRSFISSYDRSIVDVQLENGRIHLLVRGNYPPASAGQTLRIYEDHIVDSASGERVDTVEVFRSVPETELSLETTVGLIDEVRPMDGSGIVMLNVKRLKHDDGAETERAQQPILKEWRLIGYDYASGETWDLPKAGLDVIKRGLEPRLHEGKLYAFNEHVEKTVIHFLDSRTGAAAAEPLALEQSATKQRSVRLQGGLIYDSFHSEIRPTVAVYDEASRRVVYRGGVEQTDPRFEKVRFQYFTFNYYGK</sequence>
<accession>A0A6H2GZE5</accession>
<evidence type="ECO:0000313" key="1">
    <source>
        <dbReference type="EMBL" id="QJC52488.1"/>
    </source>
</evidence>
<name>A0A6H2GZE5_9BACL</name>
<dbReference type="RefSeq" id="WP_168908044.1">
    <property type="nucleotide sequence ID" value="NZ_CP051428.1"/>
</dbReference>
<keyword evidence="2" id="KW-1185">Reference proteome</keyword>
<dbReference type="KEGG" id="palr:HGI30_13570"/>
<gene>
    <name evidence="1" type="ORF">HGI30_13570</name>
</gene>